<keyword evidence="2" id="KW-1185">Reference proteome</keyword>
<dbReference type="AlphaFoldDB" id="A0A7W7LV10"/>
<accession>A0A7W7LV10</accession>
<protein>
    <submittedName>
        <fullName evidence="1">Uncharacterized protein</fullName>
    </submittedName>
</protein>
<dbReference type="EMBL" id="JACHJI010000001">
    <property type="protein sequence ID" value="MBB4896699.1"/>
    <property type="molecule type" value="Genomic_DNA"/>
</dbReference>
<dbReference type="Proteomes" id="UP000579523">
    <property type="component" value="Unassembled WGS sequence"/>
</dbReference>
<gene>
    <name evidence="1" type="ORF">FHS37_000715</name>
</gene>
<sequence>MPELSHGRRVPVLAIRCMSLLIVSLDNTVLNVAPPSPQRDLHATTSGPQWAVDARALVLASPRC</sequence>
<proteinExistence type="predicted"/>
<evidence type="ECO:0000313" key="2">
    <source>
        <dbReference type="Proteomes" id="UP000579523"/>
    </source>
</evidence>
<evidence type="ECO:0000313" key="1">
    <source>
        <dbReference type="EMBL" id="MBB4896699.1"/>
    </source>
</evidence>
<comment type="caution">
    <text evidence="1">The sequence shown here is derived from an EMBL/GenBank/DDBJ whole genome shotgun (WGS) entry which is preliminary data.</text>
</comment>
<name>A0A7W7LV10_9ACTN</name>
<organism evidence="1 2">
    <name type="scientific">Streptomyces griseomycini</name>
    <dbReference type="NCBI Taxonomy" id="66895"/>
    <lineage>
        <taxon>Bacteria</taxon>
        <taxon>Bacillati</taxon>
        <taxon>Actinomycetota</taxon>
        <taxon>Actinomycetes</taxon>
        <taxon>Kitasatosporales</taxon>
        <taxon>Streptomycetaceae</taxon>
        <taxon>Streptomyces</taxon>
    </lineage>
</organism>
<reference evidence="1 2" key="1">
    <citation type="submission" date="2020-08" db="EMBL/GenBank/DDBJ databases">
        <title>Genomic Encyclopedia of Type Strains, Phase III (KMG-III): the genomes of soil and plant-associated and newly described type strains.</title>
        <authorList>
            <person name="Whitman W."/>
        </authorList>
    </citation>
    <scope>NUCLEOTIDE SEQUENCE [LARGE SCALE GENOMIC DNA]</scope>
    <source>
        <strain evidence="1 2">CECT 3273</strain>
    </source>
</reference>